<keyword evidence="3" id="KW-1185">Reference proteome</keyword>
<evidence type="ECO:0008006" key="4">
    <source>
        <dbReference type="Google" id="ProtNLM"/>
    </source>
</evidence>
<dbReference type="RefSeq" id="WP_114643491.1">
    <property type="nucleotide sequence ID" value="NZ_JAACIO010000010.1"/>
</dbReference>
<dbReference type="Pfam" id="PF09527">
    <property type="entry name" value="ATPase_gene1"/>
    <property type="match status" value="1"/>
</dbReference>
<evidence type="ECO:0000313" key="3">
    <source>
        <dbReference type="Proteomes" id="UP000263486"/>
    </source>
</evidence>
<evidence type="ECO:0000256" key="1">
    <source>
        <dbReference type="SAM" id="Phobius"/>
    </source>
</evidence>
<name>A0ABX9KDN4_9FUSO</name>
<dbReference type="EMBL" id="QUAJ01000036">
    <property type="protein sequence ID" value="REI39648.1"/>
    <property type="molecule type" value="Genomic_DNA"/>
</dbReference>
<keyword evidence="1" id="KW-1133">Transmembrane helix</keyword>
<comment type="caution">
    <text evidence="2">The sequence shown here is derived from an EMBL/GenBank/DDBJ whole genome shotgun (WGS) entry which is preliminary data.</text>
</comment>
<keyword evidence="1" id="KW-0472">Membrane</keyword>
<reference evidence="2 3" key="1">
    <citation type="submission" date="2018-08" db="EMBL/GenBank/DDBJ databases">
        <title>Draft genome sequence of Psychrilyobacter sp. strain SD5 isolated from Black Sea water.</title>
        <authorList>
            <person name="Yadav S."/>
            <person name="Villanueva L."/>
            <person name="Damste J.S.S."/>
        </authorList>
    </citation>
    <scope>NUCLEOTIDE SEQUENCE [LARGE SCALE GENOMIC DNA]</scope>
    <source>
        <strain evidence="2 3">SD5</strain>
    </source>
</reference>
<dbReference type="Proteomes" id="UP000263486">
    <property type="component" value="Unassembled WGS sequence"/>
</dbReference>
<organism evidence="2 3">
    <name type="scientific">Psychrilyobacter piezotolerans</name>
    <dbReference type="NCBI Taxonomy" id="2293438"/>
    <lineage>
        <taxon>Bacteria</taxon>
        <taxon>Fusobacteriati</taxon>
        <taxon>Fusobacteriota</taxon>
        <taxon>Fusobacteriia</taxon>
        <taxon>Fusobacteriales</taxon>
        <taxon>Fusobacteriaceae</taxon>
        <taxon>Psychrilyobacter</taxon>
    </lineage>
</organism>
<sequence length="71" mass="8278">MDMGSKNDIFYYLSLLTQLGFTIIFSILICIFIYKVIAKFIGENIFLFVFFIILGVVGGFYNAYRLIMKKK</sequence>
<proteinExistence type="predicted"/>
<dbReference type="InterPro" id="IPR032820">
    <property type="entry name" value="ATPase_put"/>
</dbReference>
<accession>A0ABX9KDN4</accession>
<evidence type="ECO:0000313" key="2">
    <source>
        <dbReference type="EMBL" id="REI39648.1"/>
    </source>
</evidence>
<protein>
    <recommendedName>
        <fullName evidence="4">F0F1-ATPase subunit Ca2+/Mg2+ transporter</fullName>
    </recommendedName>
</protein>
<feature type="transmembrane region" description="Helical" evidence="1">
    <location>
        <begin position="9"/>
        <end position="34"/>
    </location>
</feature>
<feature type="transmembrane region" description="Helical" evidence="1">
    <location>
        <begin position="46"/>
        <end position="64"/>
    </location>
</feature>
<keyword evidence="1" id="KW-0812">Transmembrane</keyword>
<gene>
    <name evidence="2" type="ORF">DYH56_13950</name>
</gene>